<dbReference type="InterPro" id="IPR027417">
    <property type="entry name" value="P-loop_NTPase"/>
</dbReference>
<dbReference type="PATRIC" id="fig|1705389.3.peg.3556"/>
<dbReference type="RefSeq" id="WP_053771983.1">
    <property type="nucleotide sequence ID" value="NZ_LIST01000004.1"/>
</dbReference>
<dbReference type="Proteomes" id="UP000037747">
    <property type="component" value="Unassembled WGS sequence"/>
</dbReference>
<protein>
    <recommendedName>
        <fullName evidence="3">DNA recombination and repair protein Rad51-like C-terminal domain-containing protein</fullName>
    </recommendedName>
</protein>
<keyword evidence="2" id="KW-1185">Reference proteome</keyword>
<evidence type="ECO:0008006" key="3">
    <source>
        <dbReference type="Google" id="ProtNLM"/>
    </source>
</evidence>
<dbReference type="AlphaFoldDB" id="A0A0N0BQV5"/>
<dbReference type="EMBL" id="LIST01000004">
    <property type="protein sequence ID" value="KOX95936.1"/>
    <property type="molecule type" value="Genomic_DNA"/>
</dbReference>
<comment type="caution">
    <text evidence="1">The sequence shown here is derived from an EMBL/GenBank/DDBJ whole genome shotgun (WGS) entry which is preliminary data.</text>
</comment>
<evidence type="ECO:0000313" key="2">
    <source>
        <dbReference type="Proteomes" id="UP000037747"/>
    </source>
</evidence>
<sequence>MQTHSRRPTADLPELAPGVTLVDVDDELGVTPVQALLLDRVLSRDAPAFWVDGANKANTTRLRELAPADRVLDRIEVARGFTAHQHTALLDRLAGRLAARESPSVVVATGLDGMYRATDVDSELAEQLFVHAIASVARVARVHDTPVLVTRCRDDEFSTPLRRAATTHLQCEKTPFGPRFEDAAGDTETLVYHTDDGWFQTTLAYWQEVLEHRARLYEGATVDRAAAAPSIQ</sequence>
<dbReference type="STRING" id="1765655.AMR74_10285"/>
<evidence type="ECO:0000313" key="1">
    <source>
        <dbReference type="EMBL" id="KOX95936.1"/>
    </source>
</evidence>
<reference evidence="1 2" key="1">
    <citation type="submission" date="2015-08" db="EMBL/GenBank/DDBJ databases">
        <title>Genomes of Isolates from Cabo Rojo, PR.</title>
        <authorList>
            <person name="Sanchez-Nieves R.L."/>
            <person name="Montalvo-Rodriguez R."/>
        </authorList>
    </citation>
    <scope>NUCLEOTIDE SEQUENCE [LARGE SCALE GENOMIC DNA]</scope>
    <source>
        <strain evidence="1 2">5</strain>
    </source>
</reference>
<organism evidence="1 2">
    <name type="scientific">Halorubrum tropicale</name>
    <dbReference type="NCBI Taxonomy" id="1765655"/>
    <lineage>
        <taxon>Archaea</taxon>
        <taxon>Methanobacteriati</taxon>
        <taxon>Methanobacteriota</taxon>
        <taxon>Stenosarchaea group</taxon>
        <taxon>Halobacteria</taxon>
        <taxon>Halobacteriales</taxon>
        <taxon>Haloferacaceae</taxon>
        <taxon>Halorubrum</taxon>
    </lineage>
</organism>
<gene>
    <name evidence="1" type="ORF">AMR74_10285</name>
</gene>
<dbReference type="OrthoDB" id="359367at2157"/>
<dbReference type="Gene3D" id="3.40.50.300">
    <property type="entry name" value="P-loop containing nucleotide triphosphate hydrolases"/>
    <property type="match status" value="1"/>
</dbReference>
<accession>A0A0N0BQV5</accession>
<proteinExistence type="predicted"/>
<name>A0A0N0BQV5_9EURY</name>